<dbReference type="Proteomes" id="UP000010102">
    <property type="component" value="Chromosome"/>
</dbReference>
<dbReference type="EMBL" id="FQ958210">
    <property type="protein sequence ID" value="CCD06457.1"/>
    <property type="molecule type" value="Genomic_DNA"/>
</dbReference>
<evidence type="ECO:0000313" key="2">
    <source>
        <dbReference type="EMBL" id="CCD06457.1"/>
    </source>
</evidence>
<dbReference type="RefSeq" id="WP_014842353.1">
    <property type="nucleotide sequence ID" value="NZ_CP012019.1"/>
</dbReference>
<reference evidence="2 3" key="1">
    <citation type="submission" date="2011-07" db="EMBL/GenBank/DDBJ databases">
        <authorList>
            <person name="Genoscope - CEA"/>
        </authorList>
    </citation>
    <scope>NUCLEOTIDE SEQUENCE [LARGE SCALE GENOMIC DNA]</scope>
    <source>
        <strain evidence="3">lorraine</strain>
    </source>
</reference>
<organism evidence="2 3">
    <name type="scientific">Legionella pneumophila subsp. pneumophila</name>
    <dbReference type="NCBI Taxonomy" id="91891"/>
    <lineage>
        <taxon>Bacteria</taxon>
        <taxon>Pseudomonadati</taxon>
        <taxon>Pseudomonadota</taxon>
        <taxon>Gammaproteobacteria</taxon>
        <taxon>Legionellales</taxon>
        <taxon>Legionellaceae</taxon>
        <taxon>Legionella</taxon>
    </lineage>
</organism>
<dbReference type="KEGG" id="lpo:LPO_2483"/>
<dbReference type="AlphaFoldDB" id="A0AAV2UYZ7"/>
<evidence type="ECO:0000259" key="1">
    <source>
        <dbReference type="Pfam" id="PF13338"/>
    </source>
</evidence>
<name>A0AAV2UYZ7_LEGPN</name>
<protein>
    <recommendedName>
        <fullName evidence="1">AbiEi antitoxin N-terminal domain-containing protein</fullName>
    </recommendedName>
</protein>
<dbReference type="Pfam" id="PF13338">
    <property type="entry name" value="AbiEi_4"/>
    <property type="match status" value="1"/>
</dbReference>
<dbReference type="InterPro" id="IPR025159">
    <property type="entry name" value="AbiEi_N"/>
</dbReference>
<evidence type="ECO:0000313" key="3">
    <source>
        <dbReference type="Proteomes" id="UP000010102"/>
    </source>
</evidence>
<sequence length="245" mass="28137">MLKHANLTQAYFSYFIGILLEKPCDINIRYLFVINEIMYHNLNMKTEVNNKQKVLQMASKTGVIRMSDLTKKGITRATISRLVSENKLEKLAPGLYCLPETEFSEKESLVIIASRVPQAVFCLLTALQIHDLTTQLPRKVWIAMPKGSHAPKMDYPPLKMVQYSDEAFSEGIEIIESDNIKLRVYNRAKTIADCFKHRNKIGLDVAIEALKEAYTKNKVIVDELWHYAKICRVANVMRPYIEAIQ</sequence>
<accession>A0AAV2UYZ7</accession>
<feature type="domain" description="AbiEi antitoxin N-terminal" evidence="1">
    <location>
        <begin position="53"/>
        <end position="99"/>
    </location>
</feature>
<proteinExistence type="predicted"/>
<gene>
    <name evidence="2" type="ORF">LPO_2483</name>
</gene>